<name>A0A3F3PPQ9_9EURO</name>
<feature type="region of interest" description="Disordered" evidence="1">
    <location>
        <begin position="34"/>
        <end position="67"/>
    </location>
</feature>
<protein>
    <submittedName>
        <fullName evidence="2">Uncharacterized protein</fullName>
    </submittedName>
</protein>
<dbReference type="AlphaFoldDB" id="A0A3F3PPQ9"/>
<gene>
    <name evidence="2" type="ORF">BDQ94DRAFT_152485</name>
</gene>
<accession>A0A3F3PPQ9</accession>
<keyword evidence="3" id="KW-1185">Reference proteome</keyword>
<dbReference type="EMBL" id="KZ852078">
    <property type="protein sequence ID" value="RDH28296.1"/>
    <property type="molecule type" value="Genomic_DNA"/>
</dbReference>
<evidence type="ECO:0000313" key="2">
    <source>
        <dbReference type="EMBL" id="RDH28296.1"/>
    </source>
</evidence>
<reference evidence="2 3" key="1">
    <citation type="submission" date="2018-07" db="EMBL/GenBank/DDBJ databases">
        <title>The genomes of Aspergillus section Nigri reveals drivers in fungal speciation.</title>
        <authorList>
            <consortium name="DOE Joint Genome Institute"/>
            <person name="Vesth T.C."/>
            <person name="Nybo J."/>
            <person name="Theobald S."/>
            <person name="Brandl J."/>
            <person name="Frisvad J.C."/>
            <person name="Nielsen K.F."/>
            <person name="Lyhne E.K."/>
            <person name="Kogle M.E."/>
            <person name="Kuo A."/>
            <person name="Riley R."/>
            <person name="Clum A."/>
            <person name="Nolan M."/>
            <person name="Lipzen A."/>
            <person name="Salamov A."/>
            <person name="Henrissat B."/>
            <person name="Wiebenga A."/>
            <person name="De vries R.P."/>
            <person name="Grigoriev I.V."/>
            <person name="Mortensen U.H."/>
            <person name="Andersen M.R."/>
            <person name="Baker S.E."/>
        </authorList>
    </citation>
    <scope>NUCLEOTIDE SEQUENCE [LARGE SCALE GENOMIC DNA]</scope>
    <source>
        <strain evidence="2 3">CBS 139.54b</strain>
    </source>
</reference>
<dbReference type="Proteomes" id="UP000253729">
    <property type="component" value="Unassembled WGS sequence"/>
</dbReference>
<evidence type="ECO:0000313" key="3">
    <source>
        <dbReference type="Proteomes" id="UP000253729"/>
    </source>
</evidence>
<sequence>MAANTDSPHLDRAQDTRYMLLMYTYVPNTSGICATRPRSQDRNRLSANKLRPSTERKNRIRNINYIQ</sequence>
<evidence type="ECO:0000256" key="1">
    <source>
        <dbReference type="SAM" id="MobiDB-lite"/>
    </source>
</evidence>
<dbReference type="GeneID" id="38136335"/>
<proteinExistence type="predicted"/>
<dbReference type="RefSeq" id="XP_026621318.1">
    <property type="nucleotide sequence ID" value="XM_026767979.1"/>
</dbReference>
<organism evidence="2 3">
    <name type="scientific">Aspergillus welwitschiae</name>
    <dbReference type="NCBI Taxonomy" id="1341132"/>
    <lineage>
        <taxon>Eukaryota</taxon>
        <taxon>Fungi</taxon>
        <taxon>Dikarya</taxon>
        <taxon>Ascomycota</taxon>
        <taxon>Pezizomycotina</taxon>
        <taxon>Eurotiomycetes</taxon>
        <taxon>Eurotiomycetidae</taxon>
        <taxon>Eurotiales</taxon>
        <taxon>Aspergillaceae</taxon>
        <taxon>Aspergillus</taxon>
        <taxon>Aspergillus subgen. Circumdati</taxon>
    </lineage>
</organism>